<evidence type="ECO:0000256" key="5">
    <source>
        <dbReference type="ARBA" id="ARBA00006936"/>
    </source>
</evidence>
<dbReference type="Gene3D" id="3.40.50.12470">
    <property type="match status" value="1"/>
</dbReference>
<evidence type="ECO:0000256" key="6">
    <source>
        <dbReference type="ARBA" id="ARBA00012280"/>
    </source>
</evidence>
<keyword evidence="17" id="KW-0539">Nucleus</keyword>
<dbReference type="SUPFAM" id="SSF52518">
    <property type="entry name" value="Thiamin diphosphate-binding fold (THDP-binding)"/>
    <property type="match status" value="2"/>
</dbReference>
<evidence type="ECO:0000256" key="2">
    <source>
        <dbReference type="ARBA" id="ARBA00001964"/>
    </source>
</evidence>
<comment type="cofactor">
    <cofactor evidence="1">
        <name>Mg(2+)</name>
        <dbReference type="ChEBI" id="CHEBI:18420"/>
    </cofactor>
</comment>
<dbReference type="PANTHER" id="PTHR23152:SF7">
    <property type="entry name" value="2-OXOGLUTARATE DEHYDROGENASE COMPLEX COMPONENT E1"/>
    <property type="match status" value="1"/>
</dbReference>
<dbReference type="SMART" id="SM00861">
    <property type="entry name" value="Transket_pyr"/>
    <property type="match status" value="1"/>
</dbReference>
<keyword evidence="25" id="KW-1185">Reference proteome</keyword>
<dbReference type="InterPro" id="IPR011603">
    <property type="entry name" value="2oxoglutarate_DH_E1"/>
</dbReference>
<dbReference type="GO" id="GO:0030976">
    <property type="term" value="F:thiamine pyrophosphate binding"/>
    <property type="evidence" value="ECO:0007669"/>
    <property type="project" value="InterPro"/>
</dbReference>
<keyword evidence="8" id="KW-0479">Metal-binding</keyword>
<proteinExistence type="inferred from homology"/>
<accession>A0A8C3GM76</accession>
<keyword evidence="16" id="KW-0324">Glycolysis</keyword>
<comment type="cofactor">
    <cofactor evidence="2">
        <name>thiamine diphosphate</name>
        <dbReference type="ChEBI" id="CHEBI:58937"/>
    </cofactor>
</comment>
<dbReference type="Ensembl" id="ENSCMMT00000021693.1">
    <property type="protein sequence ID" value="ENSCMMP00000019764.1"/>
    <property type="gene ID" value="ENSCMMG00000009960.1"/>
</dbReference>
<dbReference type="InterPro" id="IPR042179">
    <property type="entry name" value="KGD_C_sf"/>
</dbReference>
<keyword evidence="13" id="KW-0560">Oxidoreductase</keyword>
<evidence type="ECO:0000259" key="23">
    <source>
        <dbReference type="SMART" id="SM00861"/>
    </source>
</evidence>
<dbReference type="Gene3D" id="3.40.50.970">
    <property type="match status" value="2"/>
</dbReference>
<comment type="subcellular location">
    <subcellularLocation>
        <location evidence="4">Mitochondrion</location>
    </subcellularLocation>
    <subcellularLocation>
        <location evidence="3">Nucleus</location>
    </subcellularLocation>
</comment>
<keyword evidence="7" id="KW-1017">Isopeptide bond</keyword>
<sequence>MFNLRTCAAKLRPLTASQTVKTISQHRLAAPRTFQRIRCYSAPVAAEPFLSGTSSNYVEEMYYAWLENPKSVHKAFTGWMNRTSTRSSTCPQPLSSEETSRLFRSGKSSAAWRFEEFLHRKWSSEKRFGLEGCEVLIPALKTIIDKSSEKGVDYVIMGMPHRGRLNVLANVIRKELEQIFCQFDSKLEAADEGSGDVKYHLGMYHRRINRVTDRNITLSLVANPSHLEAADPVVQGKTKAEQFYCGDTEGKKVMSILLHGDAAFAGQGIVYETFHLSDLPSYTTHGTVHVVVNNQVRSTSPAAWPSPRVLILPGNRPPPEPHIAGSRFQRLLPSRQVCYRRNGHNEMDEPMFTQPLMYKQIRKQKPVLQKYAELLISQGVVNQPEYEEEIAKYDKICEEAHARSKDEKILHIKHWLDSPWPGFFTLDGQPRSMTCPSTGLNEEDLTHIGQVASSVPVEDFTIHGGLSRILKTRGEMVKNRTVDWALAEYMAFGSLLKEGIHIRLSGQDVERGTFSHRHHVLHDQNVDKRTCIPMNHLWPNQAPYTVCNSSLSEYGVLGFELGFAMASPNALVLWEAQFGDFHNTAQCIIDQFICPGQAKWVRQNGIVLLLPHGMEGMGPEHSSARPERFLQMCNDDPDVFPKLDDFDVRQLYDCNWIVVNCSTPANFFHVLRRQILLPFRKPLIIFTPKSLLRHPEARSSFDDMLPGTHFLRVIPDSGPAAQNPANVKRVLFCTGKVYYDLTRERKARQMEADVAITRVEQLSPFPFDLLQKEAQKYPNAELVWCQEEHKNQGYYDYVKPRLRTTINRAKPVWYAGREPAAAPATGNKKTHLTELQRLLDTAFNLDAFKDLA</sequence>
<keyword evidence="10" id="KW-0460">Magnesium</keyword>
<evidence type="ECO:0000256" key="17">
    <source>
        <dbReference type="ARBA" id="ARBA00023242"/>
    </source>
</evidence>
<evidence type="ECO:0000256" key="11">
    <source>
        <dbReference type="ARBA" id="ARBA00022843"/>
    </source>
</evidence>
<comment type="catalytic activity">
    <reaction evidence="22">
        <text>N(6)-[(R)-lipoyl]-L-lysyl-[protein] + 2-oxoglutarate + H(+) = N(6)-[(R)-S(8)-succinyldihydrolipoyl]-L-lysyl-[protein] + CO2</text>
        <dbReference type="Rhea" id="RHEA:12188"/>
        <dbReference type="Rhea" id="RHEA-COMP:10474"/>
        <dbReference type="Rhea" id="RHEA-COMP:20092"/>
        <dbReference type="ChEBI" id="CHEBI:15378"/>
        <dbReference type="ChEBI" id="CHEBI:16526"/>
        <dbReference type="ChEBI" id="CHEBI:16810"/>
        <dbReference type="ChEBI" id="CHEBI:83099"/>
        <dbReference type="ChEBI" id="CHEBI:83120"/>
        <dbReference type="EC" id="1.2.4.2"/>
    </reaction>
    <physiologicalReaction direction="left-to-right" evidence="22">
        <dbReference type="Rhea" id="RHEA:12189"/>
    </physiologicalReaction>
</comment>
<evidence type="ECO:0000256" key="7">
    <source>
        <dbReference type="ARBA" id="ARBA00022499"/>
    </source>
</evidence>
<evidence type="ECO:0000256" key="18">
    <source>
        <dbReference type="ARBA" id="ARBA00030680"/>
    </source>
</evidence>
<dbReference type="InterPro" id="IPR031717">
    <property type="entry name" value="ODO-1/KGD_C"/>
</dbReference>
<evidence type="ECO:0000256" key="1">
    <source>
        <dbReference type="ARBA" id="ARBA00001946"/>
    </source>
</evidence>
<evidence type="ECO:0000313" key="25">
    <source>
        <dbReference type="Proteomes" id="UP000694556"/>
    </source>
</evidence>
<dbReference type="PANTHER" id="PTHR23152">
    <property type="entry name" value="2-OXOGLUTARATE DEHYDROGENASE"/>
    <property type="match status" value="1"/>
</dbReference>
<evidence type="ECO:0000256" key="12">
    <source>
        <dbReference type="ARBA" id="ARBA00022946"/>
    </source>
</evidence>
<name>A0A8C3GM76_CAIMO</name>
<evidence type="ECO:0000313" key="24">
    <source>
        <dbReference type="Ensembl" id="ENSCMMP00000019764.1"/>
    </source>
</evidence>
<keyword evidence="9" id="KW-0106">Calcium</keyword>
<feature type="domain" description="Transketolase-like pyrimidine-binding" evidence="23">
    <location>
        <begin position="482"/>
        <end position="694"/>
    </location>
</feature>
<dbReference type="Proteomes" id="UP000694556">
    <property type="component" value="Unassembled WGS sequence"/>
</dbReference>
<dbReference type="GO" id="GO:0045252">
    <property type="term" value="C:oxoglutarate dehydrogenase complex"/>
    <property type="evidence" value="ECO:0007669"/>
    <property type="project" value="TreeGrafter"/>
</dbReference>
<evidence type="ECO:0000256" key="16">
    <source>
        <dbReference type="ARBA" id="ARBA00023152"/>
    </source>
</evidence>
<evidence type="ECO:0000256" key="22">
    <source>
        <dbReference type="ARBA" id="ARBA00051042"/>
    </source>
</evidence>
<dbReference type="GO" id="GO:0005634">
    <property type="term" value="C:nucleus"/>
    <property type="evidence" value="ECO:0007669"/>
    <property type="project" value="UniProtKB-SubCell"/>
</dbReference>
<dbReference type="InterPro" id="IPR001017">
    <property type="entry name" value="DH_E1"/>
</dbReference>
<dbReference type="Pfam" id="PF16870">
    <property type="entry name" value="OxoGdeHyase_C"/>
    <property type="match status" value="1"/>
</dbReference>
<keyword evidence="11" id="KW-0832">Ubl conjugation</keyword>
<evidence type="ECO:0000256" key="19">
    <source>
        <dbReference type="ARBA" id="ARBA00040429"/>
    </source>
</evidence>
<evidence type="ECO:0000256" key="20">
    <source>
        <dbReference type="ARBA" id="ARBA00041946"/>
    </source>
</evidence>
<dbReference type="Pfam" id="PF00676">
    <property type="entry name" value="E1_dh"/>
    <property type="match status" value="2"/>
</dbReference>
<reference evidence="24" key="1">
    <citation type="submission" date="2025-08" db="UniProtKB">
        <authorList>
            <consortium name="Ensembl"/>
        </authorList>
    </citation>
    <scope>IDENTIFICATION</scope>
</reference>
<dbReference type="Gene3D" id="3.40.50.11610">
    <property type="entry name" value="Multifunctional 2-oxoglutarate metabolism enzyme, C-terminal domain"/>
    <property type="match status" value="1"/>
</dbReference>
<evidence type="ECO:0000256" key="13">
    <source>
        <dbReference type="ARBA" id="ARBA00023002"/>
    </source>
</evidence>
<evidence type="ECO:0000256" key="3">
    <source>
        <dbReference type="ARBA" id="ARBA00004123"/>
    </source>
</evidence>
<evidence type="ECO:0000256" key="15">
    <source>
        <dbReference type="ARBA" id="ARBA00023128"/>
    </source>
</evidence>
<dbReference type="GO" id="GO:0046872">
    <property type="term" value="F:metal ion binding"/>
    <property type="evidence" value="ECO:0007669"/>
    <property type="project" value="UniProtKB-KW"/>
</dbReference>
<organism evidence="24 25">
    <name type="scientific">Cairina moschata</name>
    <name type="common">Muscovy duck</name>
    <dbReference type="NCBI Taxonomy" id="8855"/>
    <lineage>
        <taxon>Eukaryota</taxon>
        <taxon>Metazoa</taxon>
        <taxon>Chordata</taxon>
        <taxon>Craniata</taxon>
        <taxon>Vertebrata</taxon>
        <taxon>Euteleostomi</taxon>
        <taxon>Archelosauria</taxon>
        <taxon>Archosauria</taxon>
        <taxon>Dinosauria</taxon>
        <taxon>Saurischia</taxon>
        <taxon>Theropoda</taxon>
        <taxon>Coelurosauria</taxon>
        <taxon>Aves</taxon>
        <taxon>Neognathae</taxon>
        <taxon>Galloanserae</taxon>
        <taxon>Anseriformes</taxon>
        <taxon>Anatidae</taxon>
        <taxon>Anatinae</taxon>
        <taxon>Cairina</taxon>
    </lineage>
</organism>
<evidence type="ECO:0000256" key="4">
    <source>
        <dbReference type="ARBA" id="ARBA00004173"/>
    </source>
</evidence>
<dbReference type="GO" id="GO:0005739">
    <property type="term" value="C:mitochondrion"/>
    <property type="evidence" value="ECO:0007669"/>
    <property type="project" value="UniProtKB-SubCell"/>
</dbReference>
<dbReference type="InterPro" id="IPR005475">
    <property type="entry name" value="Transketolase-like_Pyr-bd"/>
</dbReference>
<keyword evidence="15" id="KW-0496">Mitochondrion</keyword>
<keyword evidence="14" id="KW-0786">Thiamine pyrophosphate</keyword>
<evidence type="ECO:0000256" key="9">
    <source>
        <dbReference type="ARBA" id="ARBA00022837"/>
    </source>
</evidence>
<evidence type="ECO:0000256" key="21">
    <source>
        <dbReference type="ARBA" id="ARBA00042799"/>
    </source>
</evidence>
<evidence type="ECO:0000256" key="10">
    <source>
        <dbReference type="ARBA" id="ARBA00022842"/>
    </source>
</evidence>
<dbReference type="InterPro" id="IPR032106">
    <property type="entry name" value="2-oxogl_dehyd_N"/>
</dbReference>
<keyword evidence="12" id="KW-0809">Transit peptide</keyword>
<comment type="similarity">
    <text evidence="5">Belongs to the alpha-ketoglutarate dehydrogenase family.</text>
</comment>
<dbReference type="GO" id="GO:0004591">
    <property type="term" value="F:oxoglutarate dehydrogenase (succinyl-transferring) activity"/>
    <property type="evidence" value="ECO:0007669"/>
    <property type="project" value="UniProtKB-EC"/>
</dbReference>
<dbReference type="GO" id="GO:0006096">
    <property type="term" value="P:glycolytic process"/>
    <property type="evidence" value="ECO:0007669"/>
    <property type="project" value="UniProtKB-KW"/>
</dbReference>
<dbReference type="GO" id="GO:0006099">
    <property type="term" value="P:tricarboxylic acid cycle"/>
    <property type="evidence" value="ECO:0007669"/>
    <property type="project" value="TreeGrafter"/>
</dbReference>
<dbReference type="Pfam" id="PF02779">
    <property type="entry name" value="Transket_pyr"/>
    <property type="match status" value="1"/>
</dbReference>
<dbReference type="PIRSF" id="PIRSF000157">
    <property type="entry name" value="Oxoglu_dh_E1"/>
    <property type="match status" value="1"/>
</dbReference>
<evidence type="ECO:0000256" key="14">
    <source>
        <dbReference type="ARBA" id="ARBA00023052"/>
    </source>
</evidence>
<dbReference type="Pfam" id="PF16078">
    <property type="entry name" value="2-oxogl_dehyd_N"/>
    <property type="match status" value="1"/>
</dbReference>
<dbReference type="EC" id="1.2.4.2" evidence="6"/>
<evidence type="ECO:0000256" key="8">
    <source>
        <dbReference type="ARBA" id="ARBA00022723"/>
    </source>
</evidence>
<dbReference type="InterPro" id="IPR029061">
    <property type="entry name" value="THDP-binding"/>
</dbReference>
<dbReference type="FunFam" id="3.40.50.12470:FF:000001">
    <property type="entry name" value="2-oxoglutarate dehydrogenase, mitochondrial isoform X1"/>
    <property type="match status" value="1"/>
</dbReference>
<dbReference type="AlphaFoldDB" id="A0A8C3GM76"/>
<reference evidence="24" key="2">
    <citation type="submission" date="2025-09" db="UniProtKB">
        <authorList>
            <consortium name="Ensembl"/>
        </authorList>
    </citation>
    <scope>IDENTIFICATION</scope>
</reference>
<protein>
    <recommendedName>
        <fullName evidence="19">2-oxoglutarate dehydrogenase complex component E1</fullName>
        <ecNumber evidence="6">1.2.4.2</ecNumber>
    </recommendedName>
    <alternativeName>
        <fullName evidence="20">2-oxoglutarate dehydrogenase, mitochondrial</fullName>
    </alternativeName>
    <alternativeName>
        <fullName evidence="18">Alpha-ketoglutarate dehydrogenase</fullName>
    </alternativeName>
    <alternativeName>
        <fullName evidence="21">Thiamine diphosphate (ThDP)-dependent 2-oxoglutarate dehydrogenase</fullName>
    </alternativeName>
</protein>